<gene>
    <name evidence="1" type="ORF">LITE_LOCUS45751</name>
</gene>
<proteinExistence type="predicted"/>
<accession>A0AAV0R3A3</accession>
<reference evidence="1" key="1">
    <citation type="submission" date="2022-08" db="EMBL/GenBank/DDBJ databases">
        <authorList>
            <person name="Gutierrez-Valencia J."/>
        </authorList>
    </citation>
    <scope>NUCLEOTIDE SEQUENCE</scope>
</reference>
<comment type="caution">
    <text evidence="1">The sequence shown here is derived from an EMBL/GenBank/DDBJ whole genome shotgun (WGS) entry which is preliminary data.</text>
</comment>
<dbReference type="EMBL" id="CAMGYJ010000010">
    <property type="protein sequence ID" value="CAI0550972.1"/>
    <property type="molecule type" value="Genomic_DNA"/>
</dbReference>
<organism evidence="1 2">
    <name type="scientific">Linum tenue</name>
    <dbReference type="NCBI Taxonomy" id="586396"/>
    <lineage>
        <taxon>Eukaryota</taxon>
        <taxon>Viridiplantae</taxon>
        <taxon>Streptophyta</taxon>
        <taxon>Embryophyta</taxon>
        <taxon>Tracheophyta</taxon>
        <taxon>Spermatophyta</taxon>
        <taxon>Magnoliopsida</taxon>
        <taxon>eudicotyledons</taxon>
        <taxon>Gunneridae</taxon>
        <taxon>Pentapetalae</taxon>
        <taxon>rosids</taxon>
        <taxon>fabids</taxon>
        <taxon>Malpighiales</taxon>
        <taxon>Linaceae</taxon>
        <taxon>Linum</taxon>
    </lineage>
</organism>
<dbReference type="Proteomes" id="UP001154282">
    <property type="component" value="Unassembled WGS sequence"/>
</dbReference>
<protein>
    <submittedName>
        <fullName evidence="1">Uncharacterized protein</fullName>
    </submittedName>
</protein>
<dbReference type="AlphaFoldDB" id="A0AAV0R3A3"/>
<keyword evidence="2" id="KW-1185">Reference proteome</keyword>
<sequence length="213" mass="24664">MRHGFGSLIFIPKGEGRHSTTLTVSPLPPFRIASFFSVGVVPEIQRRVPSNYYDSSFQIHRDVLGAAFIHHHSKRSGLIHMSFCSLVQALVRSIDGKLRKYQWLDDFTDEEKYGEKAIGRIRLYAIKERTRDGEIQCPAGISMERKEYFPLNKFLQDWDVFPKAEKYTQEFMEVQMKDQNPRSSDDKRQNKWKRPPIGVFKLNIDAGVNIRGG</sequence>
<evidence type="ECO:0000313" key="2">
    <source>
        <dbReference type="Proteomes" id="UP001154282"/>
    </source>
</evidence>
<name>A0AAV0R3A3_9ROSI</name>
<evidence type="ECO:0000313" key="1">
    <source>
        <dbReference type="EMBL" id="CAI0550972.1"/>
    </source>
</evidence>